<keyword evidence="4" id="KW-1185">Reference proteome</keyword>
<dbReference type="Proteomes" id="UP000533598">
    <property type="component" value="Unassembled WGS sequence"/>
</dbReference>
<dbReference type="SUPFAM" id="SSF159245">
    <property type="entry name" value="AttH-like"/>
    <property type="match status" value="1"/>
</dbReference>
<dbReference type="Pfam" id="PF23212">
    <property type="entry name" value="DUF7064"/>
    <property type="match status" value="1"/>
</dbReference>
<evidence type="ECO:0000259" key="2">
    <source>
        <dbReference type="Pfam" id="PF23213"/>
    </source>
</evidence>
<dbReference type="RefSeq" id="WP_185005397.1">
    <property type="nucleotide sequence ID" value="NZ_BAAAUI010000001.1"/>
</dbReference>
<evidence type="ECO:0000313" key="4">
    <source>
        <dbReference type="Proteomes" id="UP000533598"/>
    </source>
</evidence>
<dbReference type="AlphaFoldDB" id="A0A7W7CEF4"/>
<sequence length="327" mass="36558">MPHPRRIELISSELAHEPGPEPDWQESLVLLWGDPDRGLGGFHRLGHEVNQGRGELWCGVLTPGHRFRRDERVALLPTDRSVPVFGLDTHTFTLDPDGRMRLRITEPDLDLDLIADDFAPMTSVYPPERLESVGHGTVRDHLETHGRVRGRLTLAGHTHEIDAFCVRDHSWGPRDWSLIVSHRWVIGSLGPDLSFSATVMQGTDGRFLSQGTLWRDGRGLAATGIDIVVFQESDGLSHRGGRLRMWLADGSEFSLEIETVDGWFFNAHSHIEVDTVCHARTPDGRTGYCDLGVSNGRRVTEPLFGIRAATHDGVRPRPAEGRRHVNV</sequence>
<dbReference type="Pfam" id="PF23213">
    <property type="entry name" value="DUF7065"/>
    <property type="match status" value="1"/>
</dbReference>
<feature type="domain" description="DUF7064" evidence="1">
    <location>
        <begin position="175"/>
        <end position="294"/>
    </location>
</feature>
<accession>A0A7W7CEF4</accession>
<feature type="domain" description="DUF7065" evidence="2">
    <location>
        <begin position="15"/>
        <end position="174"/>
    </location>
</feature>
<evidence type="ECO:0000259" key="1">
    <source>
        <dbReference type="Pfam" id="PF23212"/>
    </source>
</evidence>
<organism evidence="3 4">
    <name type="scientific">Crossiella cryophila</name>
    <dbReference type="NCBI Taxonomy" id="43355"/>
    <lineage>
        <taxon>Bacteria</taxon>
        <taxon>Bacillati</taxon>
        <taxon>Actinomycetota</taxon>
        <taxon>Actinomycetes</taxon>
        <taxon>Pseudonocardiales</taxon>
        <taxon>Pseudonocardiaceae</taxon>
        <taxon>Crossiella</taxon>
    </lineage>
</organism>
<dbReference type="InterPro" id="IPR055493">
    <property type="entry name" value="DUF7065"/>
</dbReference>
<evidence type="ECO:0000313" key="3">
    <source>
        <dbReference type="EMBL" id="MBB4679677.1"/>
    </source>
</evidence>
<name>A0A7W7CEF4_9PSEU</name>
<protein>
    <submittedName>
        <fullName evidence="3">Uncharacterized protein</fullName>
    </submittedName>
</protein>
<comment type="caution">
    <text evidence="3">The sequence shown here is derived from an EMBL/GenBank/DDBJ whole genome shotgun (WGS) entry which is preliminary data.</text>
</comment>
<reference evidence="3 4" key="1">
    <citation type="submission" date="2020-08" db="EMBL/GenBank/DDBJ databases">
        <title>Sequencing the genomes of 1000 actinobacteria strains.</title>
        <authorList>
            <person name="Klenk H.-P."/>
        </authorList>
    </citation>
    <scope>NUCLEOTIDE SEQUENCE [LARGE SCALE GENOMIC DNA]</scope>
    <source>
        <strain evidence="3 4">DSM 44230</strain>
    </source>
</reference>
<gene>
    <name evidence="3" type="ORF">HNR67_005795</name>
</gene>
<dbReference type="EMBL" id="JACHMH010000001">
    <property type="protein sequence ID" value="MBB4679677.1"/>
    <property type="molecule type" value="Genomic_DNA"/>
</dbReference>
<proteinExistence type="predicted"/>
<dbReference type="InterPro" id="IPR055492">
    <property type="entry name" value="DUF7064"/>
</dbReference>